<dbReference type="AlphaFoldDB" id="A0A0W0TMA2"/>
<dbReference type="EMBL" id="LNYB01000080">
    <property type="protein sequence ID" value="KTC96702.1"/>
    <property type="molecule type" value="Genomic_DNA"/>
</dbReference>
<evidence type="ECO:0008006" key="5">
    <source>
        <dbReference type="Google" id="ProtNLM"/>
    </source>
</evidence>
<organism evidence="1 3">
    <name type="scientific">Legionella feeleii</name>
    <dbReference type="NCBI Taxonomy" id="453"/>
    <lineage>
        <taxon>Bacteria</taxon>
        <taxon>Pseudomonadati</taxon>
        <taxon>Pseudomonadota</taxon>
        <taxon>Gammaproteobacteria</taxon>
        <taxon>Legionellales</taxon>
        <taxon>Legionellaceae</taxon>
        <taxon>Legionella</taxon>
    </lineage>
</organism>
<reference evidence="1 3" key="1">
    <citation type="submission" date="2015-11" db="EMBL/GenBank/DDBJ databases">
        <title>Genomic analysis of 38 Legionella species identifies large and diverse effector repertoires.</title>
        <authorList>
            <person name="Burstein D."/>
            <person name="Amaro F."/>
            <person name="Zusman T."/>
            <person name="Lifshitz Z."/>
            <person name="Cohen O."/>
            <person name="Gilbert J.A."/>
            <person name="Pupko T."/>
            <person name="Shuman H.A."/>
            <person name="Segal G."/>
        </authorList>
    </citation>
    <scope>NUCLEOTIDE SEQUENCE [LARGE SCALE GENOMIC DNA]</scope>
    <source>
        <strain evidence="1 3">WO-44C</strain>
    </source>
</reference>
<dbReference type="Proteomes" id="UP000054698">
    <property type="component" value="Unassembled WGS sequence"/>
</dbReference>
<reference evidence="2 4" key="2">
    <citation type="submission" date="2018-06" db="EMBL/GenBank/DDBJ databases">
        <authorList>
            <consortium name="Pathogen Informatics"/>
            <person name="Doyle S."/>
        </authorList>
    </citation>
    <scope>NUCLEOTIDE SEQUENCE [LARGE SCALE GENOMIC DNA]</scope>
    <source>
        <strain evidence="2 4">NCTC12022</strain>
    </source>
</reference>
<keyword evidence="3" id="KW-1185">Reference proteome</keyword>
<protein>
    <recommendedName>
        <fullName evidence="5">F-box domain-containing protein</fullName>
    </recommendedName>
</protein>
<accession>A0A0W0TMA2</accession>
<dbReference type="RefSeq" id="WP_058445641.1">
    <property type="nucleotide sequence ID" value="NZ_CAAAHT010000003.1"/>
</dbReference>
<evidence type="ECO:0000313" key="3">
    <source>
        <dbReference type="Proteomes" id="UP000054698"/>
    </source>
</evidence>
<dbReference type="OrthoDB" id="5637520at2"/>
<proteinExistence type="predicted"/>
<name>A0A0W0TMA2_9GAMM</name>
<dbReference type="STRING" id="453.Lfee_1614"/>
<dbReference type="PATRIC" id="fig|453.4.peg.1773"/>
<evidence type="ECO:0000313" key="2">
    <source>
        <dbReference type="EMBL" id="SPX60627.1"/>
    </source>
</evidence>
<gene>
    <name evidence="1" type="ORF">Lfee_1614</name>
    <name evidence="2" type="ORF">NCTC12022_01359</name>
</gene>
<sequence length="169" mass="19243">MFDSLPTELIVKICTCLGVKDDYEFSFTSKLAKELHQQRMQSRLATILAKPSTNQFMQFLNCIQDNAQDGLAILLDETCKKTLLEKRPKTLPHWMLGLAECQRDLVAILLKHDDYKNSLSPSEFRYLVRNYSDLATLVKNNNIDEPPEALPPPEKVPDSEDVDGVIMCL</sequence>
<dbReference type="Proteomes" id="UP000251942">
    <property type="component" value="Unassembled WGS sequence"/>
</dbReference>
<evidence type="ECO:0000313" key="4">
    <source>
        <dbReference type="Proteomes" id="UP000251942"/>
    </source>
</evidence>
<dbReference type="EMBL" id="UASS01000011">
    <property type="protein sequence ID" value="SPX60627.1"/>
    <property type="molecule type" value="Genomic_DNA"/>
</dbReference>
<evidence type="ECO:0000313" key="1">
    <source>
        <dbReference type="EMBL" id="KTC96702.1"/>
    </source>
</evidence>